<protein>
    <submittedName>
        <fullName evidence="1">Uncharacterized protein</fullName>
    </submittedName>
</protein>
<organism evidence="1 2">
    <name type="scientific">Cryphonectria parasitica (strain ATCC 38755 / EP155)</name>
    <dbReference type="NCBI Taxonomy" id="660469"/>
    <lineage>
        <taxon>Eukaryota</taxon>
        <taxon>Fungi</taxon>
        <taxon>Dikarya</taxon>
        <taxon>Ascomycota</taxon>
        <taxon>Pezizomycotina</taxon>
        <taxon>Sordariomycetes</taxon>
        <taxon>Sordariomycetidae</taxon>
        <taxon>Diaporthales</taxon>
        <taxon>Cryphonectriaceae</taxon>
        <taxon>Cryphonectria-Endothia species complex</taxon>
        <taxon>Cryphonectria</taxon>
    </lineage>
</organism>
<dbReference type="Proteomes" id="UP000803844">
    <property type="component" value="Unassembled WGS sequence"/>
</dbReference>
<keyword evidence="2" id="KW-1185">Reference proteome</keyword>
<gene>
    <name evidence="1" type="ORF">M406DRAFT_73439</name>
</gene>
<reference evidence="1" key="1">
    <citation type="journal article" date="2020" name="Phytopathology">
        <title>Genome sequence of the chestnut blight fungus Cryphonectria parasitica EP155: A fundamental resource for an archetypical invasive plant pathogen.</title>
        <authorList>
            <person name="Crouch J.A."/>
            <person name="Dawe A."/>
            <person name="Aerts A."/>
            <person name="Barry K."/>
            <person name="Churchill A.C.L."/>
            <person name="Grimwood J."/>
            <person name="Hillman B."/>
            <person name="Milgroom M.G."/>
            <person name="Pangilinan J."/>
            <person name="Smith M."/>
            <person name="Salamov A."/>
            <person name="Schmutz J."/>
            <person name="Yadav J."/>
            <person name="Grigoriev I.V."/>
            <person name="Nuss D."/>
        </authorList>
    </citation>
    <scope>NUCLEOTIDE SEQUENCE</scope>
    <source>
        <strain evidence="1">EP155</strain>
    </source>
</reference>
<proteinExistence type="predicted"/>
<evidence type="ECO:0000313" key="2">
    <source>
        <dbReference type="Proteomes" id="UP000803844"/>
    </source>
</evidence>
<sequence>MSDITKENVSVETDDKVNAIREDDEMQNTINEKIDITTQGSSEETRTDLVTADAGNANSVGHPTITIKYQGLEWHLDRHNFMRNSELAVTTFGRDTKCYPHNEIMKVPDNAKGVSAQALDLMTNYFNDGAEAPAQWLTCHGGTEHKGPTWMSKIQKNPNALQDMPEHFTTAAYFQSRSLVVLLQLAASRSFIALICSKGRQQSLPSYALYTKAICEALGAAFDPSRCPYKVEGAREVAQVDGEAEKDEVGCEHQQPDTLCADELLNDAGWLRWVAEHEHLMALFWAEMAYKGQLSYGGGLGCAFLRWDRLEGESKWRTSPY</sequence>
<dbReference type="EMBL" id="MU032352">
    <property type="protein sequence ID" value="KAF3760985.1"/>
    <property type="molecule type" value="Genomic_DNA"/>
</dbReference>
<evidence type="ECO:0000313" key="1">
    <source>
        <dbReference type="EMBL" id="KAF3760985.1"/>
    </source>
</evidence>
<comment type="caution">
    <text evidence="1">The sequence shown here is derived from an EMBL/GenBank/DDBJ whole genome shotgun (WGS) entry which is preliminary data.</text>
</comment>
<accession>A0A9P5CKP3</accession>
<dbReference type="GeneID" id="63842751"/>
<name>A0A9P5CKP3_CRYP1</name>
<dbReference type="RefSeq" id="XP_040771964.1">
    <property type="nucleotide sequence ID" value="XM_040925622.1"/>
</dbReference>
<dbReference type="AlphaFoldDB" id="A0A9P5CKP3"/>